<evidence type="ECO:0000313" key="9">
    <source>
        <dbReference type="EMBL" id="MFC0215786.1"/>
    </source>
</evidence>
<name>A0ABV6DT02_9BACL</name>
<comment type="subcellular location">
    <subcellularLocation>
        <location evidence="1 7">Cell membrane</location>
        <topology evidence="1 7">Multi-pass membrane protein</topology>
    </subcellularLocation>
</comment>
<dbReference type="InterPro" id="IPR000515">
    <property type="entry name" value="MetI-like"/>
</dbReference>
<dbReference type="Pfam" id="PF00528">
    <property type="entry name" value="BPD_transp_1"/>
    <property type="match status" value="1"/>
</dbReference>
<feature type="domain" description="ABC transmembrane type-1" evidence="8">
    <location>
        <begin position="81"/>
        <end position="290"/>
    </location>
</feature>
<feature type="transmembrane region" description="Helical" evidence="7">
    <location>
        <begin position="272"/>
        <end position="291"/>
    </location>
</feature>
<feature type="transmembrane region" description="Helical" evidence="7">
    <location>
        <begin position="26"/>
        <end position="51"/>
    </location>
</feature>
<feature type="transmembrane region" description="Helical" evidence="7">
    <location>
        <begin position="118"/>
        <end position="138"/>
    </location>
</feature>
<evidence type="ECO:0000256" key="4">
    <source>
        <dbReference type="ARBA" id="ARBA00022692"/>
    </source>
</evidence>
<dbReference type="Gene3D" id="1.10.3720.10">
    <property type="entry name" value="MetI-like"/>
    <property type="match status" value="1"/>
</dbReference>
<evidence type="ECO:0000259" key="8">
    <source>
        <dbReference type="PROSITE" id="PS50928"/>
    </source>
</evidence>
<dbReference type="InterPro" id="IPR051393">
    <property type="entry name" value="ABC_transporter_permease"/>
</dbReference>
<dbReference type="SUPFAM" id="SSF161098">
    <property type="entry name" value="MetI-like"/>
    <property type="match status" value="1"/>
</dbReference>
<protein>
    <submittedName>
        <fullName evidence="9">Carbohydrate ABC transporter permease</fullName>
    </submittedName>
</protein>
<evidence type="ECO:0000256" key="6">
    <source>
        <dbReference type="ARBA" id="ARBA00023136"/>
    </source>
</evidence>
<comment type="caution">
    <text evidence="9">The sequence shown here is derived from an EMBL/GenBank/DDBJ whole genome shotgun (WGS) entry which is preliminary data.</text>
</comment>
<keyword evidence="5 7" id="KW-1133">Transmembrane helix</keyword>
<evidence type="ECO:0000256" key="5">
    <source>
        <dbReference type="ARBA" id="ARBA00022989"/>
    </source>
</evidence>
<evidence type="ECO:0000256" key="7">
    <source>
        <dbReference type="RuleBase" id="RU363032"/>
    </source>
</evidence>
<evidence type="ECO:0000256" key="1">
    <source>
        <dbReference type="ARBA" id="ARBA00004651"/>
    </source>
</evidence>
<evidence type="ECO:0000256" key="2">
    <source>
        <dbReference type="ARBA" id="ARBA00022448"/>
    </source>
</evidence>
<feature type="transmembrane region" description="Helical" evidence="7">
    <location>
        <begin position="85"/>
        <end position="106"/>
    </location>
</feature>
<gene>
    <name evidence="9" type="ORF">ACFFK0_25645</name>
</gene>
<feature type="transmembrane region" description="Helical" evidence="7">
    <location>
        <begin position="218"/>
        <end position="238"/>
    </location>
</feature>
<dbReference type="Proteomes" id="UP001589776">
    <property type="component" value="Unassembled WGS sequence"/>
</dbReference>
<accession>A0ABV6DT02</accession>
<reference evidence="9 10" key="1">
    <citation type="submission" date="2024-09" db="EMBL/GenBank/DDBJ databases">
        <authorList>
            <person name="Sun Q."/>
            <person name="Mori K."/>
        </authorList>
    </citation>
    <scope>NUCLEOTIDE SEQUENCE [LARGE SCALE GENOMIC DNA]</scope>
    <source>
        <strain evidence="9 10">CCM 7759</strain>
    </source>
</reference>
<dbReference type="EMBL" id="JBHLWN010000103">
    <property type="protein sequence ID" value="MFC0215786.1"/>
    <property type="molecule type" value="Genomic_DNA"/>
</dbReference>
<dbReference type="PROSITE" id="PS50928">
    <property type="entry name" value="ABC_TM1"/>
    <property type="match status" value="1"/>
</dbReference>
<dbReference type="PANTHER" id="PTHR30193">
    <property type="entry name" value="ABC TRANSPORTER PERMEASE PROTEIN"/>
    <property type="match status" value="1"/>
</dbReference>
<evidence type="ECO:0000256" key="3">
    <source>
        <dbReference type="ARBA" id="ARBA00022475"/>
    </source>
</evidence>
<comment type="similarity">
    <text evidence="7">Belongs to the binding-protein-dependent transport system permease family.</text>
</comment>
<dbReference type="RefSeq" id="WP_377473315.1">
    <property type="nucleotide sequence ID" value="NZ_JBHLWN010000103.1"/>
</dbReference>
<proteinExistence type="inferred from homology"/>
<keyword evidence="6 7" id="KW-0472">Membrane</keyword>
<keyword evidence="10" id="KW-1185">Reference proteome</keyword>
<keyword evidence="2 7" id="KW-0813">Transport</keyword>
<feature type="transmembrane region" description="Helical" evidence="7">
    <location>
        <begin position="168"/>
        <end position="189"/>
    </location>
</feature>
<dbReference type="PANTHER" id="PTHR30193:SF37">
    <property type="entry name" value="INNER MEMBRANE ABC TRANSPORTER PERMEASE PROTEIN YCJO"/>
    <property type="match status" value="1"/>
</dbReference>
<keyword evidence="4 7" id="KW-0812">Transmembrane</keyword>
<dbReference type="CDD" id="cd06261">
    <property type="entry name" value="TM_PBP2"/>
    <property type="match status" value="1"/>
</dbReference>
<organism evidence="9 10">
    <name type="scientific">Paenibacillus chartarius</name>
    <dbReference type="NCBI Taxonomy" id="747481"/>
    <lineage>
        <taxon>Bacteria</taxon>
        <taxon>Bacillati</taxon>
        <taxon>Bacillota</taxon>
        <taxon>Bacilli</taxon>
        <taxon>Bacillales</taxon>
        <taxon>Paenibacillaceae</taxon>
        <taxon>Paenibacillus</taxon>
    </lineage>
</organism>
<dbReference type="InterPro" id="IPR035906">
    <property type="entry name" value="MetI-like_sf"/>
</dbReference>
<keyword evidence="3" id="KW-1003">Cell membrane</keyword>
<sequence>MLQLARRSKRAVFRPLQGPGKDGTAAMLFLAPSLIGFAVFYLFPFIGGFYYSLMDSPVEGSFVGAANYAEVWNSDSFRKAAANTAYFTGIGVPLLLTVSLLMAILLNRSFPLRRWIRTAFVLPLVLPVASVVLFWQVLFDTNGWLNRLIVDWGYAPVSWMESGEARTVIILMYVWKNAGYNIVLLLAGLQTIPKDYYETASIDGAGKVRQFFGITLRYLIPTLFFVTIMSVVGSFKVFRETYLMSGEYPHDSIYMLQHYMNNMFLSLDYQKLTSAAYIMAAGMIAVVVLLFQADSRFRRSIE</sequence>
<evidence type="ECO:0000313" key="10">
    <source>
        <dbReference type="Proteomes" id="UP001589776"/>
    </source>
</evidence>